<dbReference type="GO" id="GO:0004519">
    <property type="term" value="F:endonuclease activity"/>
    <property type="evidence" value="ECO:0007669"/>
    <property type="project" value="UniProtKB-KW"/>
</dbReference>
<dbReference type="SUPFAM" id="SSF54060">
    <property type="entry name" value="His-Me finger endonucleases"/>
    <property type="match status" value="1"/>
</dbReference>
<dbReference type="Pfam" id="PF02945">
    <property type="entry name" value="Endonuclease_7"/>
    <property type="match status" value="1"/>
</dbReference>
<organism evidence="2 3">
    <name type="scientific">Blastococcus aurantiacus</name>
    <dbReference type="NCBI Taxonomy" id="1550231"/>
    <lineage>
        <taxon>Bacteria</taxon>
        <taxon>Bacillati</taxon>
        <taxon>Actinomycetota</taxon>
        <taxon>Actinomycetes</taxon>
        <taxon>Geodermatophilales</taxon>
        <taxon>Geodermatophilaceae</taxon>
        <taxon>Blastococcus</taxon>
    </lineage>
</organism>
<evidence type="ECO:0000256" key="1">
    <source>
        <dbReference type="SAM" id="MobiDB-lite"/>
    </source>
</evidence>
<reference evidence="3" key="1">
    <citation type="submission" date="2016-10" db="EMBL/GenBank/DDBJ databases">
        <authorList>
            <person name="Varghese N."/>
            <person name="Submissions S."/>
        </authorList>
    </citation>
    <scope>NUCLEOTIDE SEQUENCE [LARGE SCALE GENOMIC DNA]</scope>
    <source>
        <strain evidence="3">DSM 44268</strain>
    </source>
</reference>
<gene>
    <name evidence="2" type="ORF">SAMN05660662_0262</name>
</gene>
<dbReference type="RefSeq" id="WP_255362615.1">
    <property type="nucleotide sequence ID" value="NZ_FNBT01000011.1"/>
</dbReference>
<dbReference type="InterPro" id="IPR038563">
    <property type="entry name" value="Endonuclease_7_sf"/>
</dbReference>
<accession>A0A1G7RCI9</accession>
<dbReference type="EMBL" id="FNBT01000011">
    <property type="protein sequence ID" value="SDG08443.1"/>
    <property type="molecule type" value="Genomic_DNA"/>
</dbReference>
<sequence length="240" mass="26265">MKKCPACGQTKAAAEFSRNRTLKDGLSFYCLACNRERNKAWYRDNRRSLGKEVRDHSWIPDGFRWCPSCRQPVAHEDYTRNATSASGFGSTCRGCANVANSESYFYRRYKLTKQQVAEMRAAQGDKCAICGAPEPQHLDHDHATGATRALLCQRCNHGLGLFRDSPDFLHAAAFYVALHTARHQVAAEMEALGAGAGAASRPGEPPVGSQRRPGARGTSSRSTGRTSGARRREQAGEADA</sequence>
<keyword evidence="3" id="KW-1185">Reference proteome</keyword>
<feature type="compositionally biased region" description="Low complexity" evidence="1">
    <location>
        <begin position="211"/>
        <end position="227"/>
    </location>
</feature>
<protein>
    <submittedName>
        <fullName evidence="2">Recombination endonuclease VII</fullName>
    </submittedName>
</protein>
<dbReference type="Proteomes" id="UP000199406">
    <property type="component" value="Unassembled WGS sequence"/>
</dbReference>
<keyword evidence="2" id="KW-0540">Nuclease</keyword>
<evidence type="ECO:0000313" key="3">
    <source>
        <dbReference type="Proteomes" id="UP000199406"/>
    </source>
</evidence>
<feature type="compositionally biased region" description="Basic and acidic residues" evidence="1">
    <location>
        <begin position="230"/>
        <end position="240"/>
    </location>
</feature>
<dbReference type="STRING" id="1550231.SAMN05660662_0262"/>
<dbReference type="InterPro" id="IPR004211">
    <property type="entry name" value="Endonuclease_7"/>
</dbReference>
<dbReference type="InterPro" id="IPR044925">
    <property type="entry name" value="His-Me_finger_sf"/>
</dbReference>
<evidence type="ECO:0000313" key="2">
    <source>
        <dbReference type="EMBL" id="SDG08443.1"/>
    </source>
</evidence>
<keyword evidence="2" id="KW-0378">Hydrolase</keyword>
<keyword evidence="2" id="KW-0255">Endonuclease</keyword>
<name>A0A1G7RCI9_9ACTN</name>
<feature type="region of interest" description="Disordered" evidence="1">
    <location>
        <begin position="194"/>
        <end position="240"/>
    </location>
</feature>
<proteinExistence type="predicted"/>
<dbReference type="AlphaFoldDB" id="A0A1G7RCI9"/>
<dbReference type="Gene3D" id="3.40.1800.10">
    <property type="entry name" value="His-Me finger endonucleases"/>
    <property type="match status" value="1"/>
</dbReference>